<feature type="signal peptide" evidence="1">
    <location>
        <begin position="1"/>
        <end position="22"/>
    </location>
</feature>
<dbReference type="Pfam" id="PF07841">
    <property type="entry name" value="DM4_12"/>
    <property type="match status" value="1"/>
</dbReference>
<dbReference type="Proteomes" id="UP001286313">
    <property type="component" value="Unassembled WGS sequence"/>
</dbReference>
<proteinExistence type="predicted"/>
<reference evidence="2" key="1">
    <citation type="submission" date="2023-10" db="EMBL/GenBank/DDBJ databases">
        <title>Genome assemblies of two species of porcelain crab, Petrolisthes cinctipes and Petrolisthes manimaculis (Anomura: Porcellanidae).</title>
        <authorList>
            <person name="Angst P."/>
        </authorList>
    </citation>
    <scope>NUCLEOTIDE SEQUENCE</scope>
    <source>
        <strain evidence="2">PB745_01</strain>
        <tissue evidence="2">Gill</tissue>
    </source>
</reference>
<sequence>MLCRRLVLLLVCVCCLVVATHSSGLLLGLAALKGAVLGKKILHHKGGFGGGHHGHVSYGSYHTPHYPPQYQTSHIHYHTGHIPHYHHVHVGHEGYGQGWPQKGLFFNKGGWQGKGHLHQGWPQKGHSIYRRSVKEEEKKGEVADESENLLLTTATQLDREGCILKLVCSLQTTPEEARSSNEAVLASIFTEASDSSDSSSSYCAAFVHAAGVGRQAQDSTPCNKVFSKCLMEEEDMRRALDQAWGCADWNEL</sequence>
<name>A0AAE1FHN2_PETCI</name>
<dbReference type="AlphaFoldDB" id="A0AAE1FHN2"/>
<dbReference type="EMBL" id="JAWQEG010002119">
    <property type="protein sequence ID" value="KAK3874243.1"/>
    <property type="molecule type" value="Genomic_DNA"/>
</dbReference>
<gene>
    <name evidence="2" type="ORF">Pcinc_020797</name>
</gene>
<evidence type="ECO:0000313" key="3">
    <source>
        <dbReference type="Proteomes" id="UP001286313"/>
    </source>
</evidence>
<dbReference type="InterPro" id="IPR006631">
    <property type="entry name" value="DM4_12"/>
</dbReference>
<organism evidence="2 3">
    <name type="scientific">Petrolisthes cinctipes</name>
    <name type="common">Flat porcelain crab</name>
    <dbReference type="NCBI Taxonomy" id="88211"/>
    <lineage>
        <taxon>Eukaryota</taxon>
        <taxon>Metazoa</taxon>
        <taxon>Ecdysozoa</taxon>
        <taxon>Arthropoda</taxon>
        <taxon>Crustacea</taxon>
        <taxon>Multicrustacea</taxon>
        <taxon>Malacostraca</taxon>
        <taxon>Eumalacostraca</taxon>
        <taxon>Eucarida</taxon>
        <taxon>Decapoda</taxon>
        <taxon>Pleocyemata</taxon>
        <taxon>Anomura</taxon>
        <taxon>Galatheoidea</taxon>
        <taxon>Porcellanidae</taxon>
        <taxon>Petrolisthes</taxon>
    </lineage>
</organism>
<accession>A0AAE1FHN2</accession>
<evidence type="ECO:0000313" key="2">
    <source>
        <dbReference type="EMBL" id="KAK3874243.1"/>
    </source>
</evidence>
<keyword evidence="3" id="KW-1185">Reference proteome</keyword>
<protein>
    <submittedName>
        <fullName evidence="2">Uncharacterized protein</fullName>
    </submittedName>
</protein>
<keyword evidence="1" id="KW-0732">Signal</keyword>
<comment type="caution">
    <text evidence="2">The sequence shown here is derived from an EMBL/GenBank/DDBJ whole genome shotgun (WGS) entry which is preliminary data.</text>
</comment>
<evidence type="ECO:0000256" key="1">
    <source>
        <dbReference type="SAM" id="SignalP"/>
    </source>
</evidence>
<feature type="chain" id="PRO_5042287893" evidence="1">
    <location>
        <begin position="23"/>
        <end position="252"/>
    </location>
</feature>